<dbReference type="EMBL" id="FUIE01000015">
    <property type="protein sequence ID" value="SJM49604.1"/>
    <property type="molecule type" value="Genomic_DNA"/>
</dbReference>
<sequence>MAKFTNYTQGPKGLNTLAGLVHVEAGQTVDVEISDEEAAASKKTGWFSKPRHPLDHDGDGSAGGFNPSEGDDLADMTVSQLKALAETEAVDLGDATKKADIVAAIELAREAKTEG</sequence>
<reference evidence="2 3" key="1">
    <citation type="submission" date="2017-02" db="EMBL/GenBank/DDBJ databases">
        <authorList>
            <person name="Peterson S.W."/>
        </authorList>
    </citation>
    <scope>NUCLEOTIDE SEQUENCE [LARGE SCALE GENOMIC DNA]</scope>
    <source>
        <strain evidence="2 3">3F5N</strain>
    </source>
</reference>
<organism evidence="2 3">
    <name type="scientific">Brevundimonas diminuta 3F5N</name>
    <dbReference type="NCBI Taxonomy" id="1255603"/>
    <lineage>
        <taxon>Bacteria</taxon>
        <taxon>Pseudomonadati</taxon>
        <taxon>Pseudomonadota</taxon>
        <taxon>Alphaproteobacteria</taxon>
        <taxon>Caulobacterales</taxon>
        <taxon>Caulobacteraceae</taxon>
        <taxon>Brevundimonas</taxon>
    </lineage>
</organism>
<dbReference type="RefSeq" id="WP_087139060.1">
    <property type="nucleotide sequence ID" value="NZ_FUIE01000015.1"/>
</dbReference>
<name>A0A1R4F161_BREDI</name>
<dbReference type="Proteomes" id="UP000195766">
    <property type="component" value="Unassembled WGS sequence"/>
</dbReference>
<evidence type="ECO:0000313" key="2">
    <source>
        <dbReference type="EMBL" id="SJM49604.1"/>
    </source>
</evidence>
<accession>A0A1R4F161</accession>
<dbReference type="OrthoDB" id="7605636at2"/>
<dbReference type="AlphaFoldDB" id="A0A1R4F161"/>
<proteinExistence type="predicted"/>
<feature type="region of interest" description="Disordered" evidence="1">
    <location>
        <begin position="36"/>
        <end position="73"/>
    </location>
</feature>
<gene>
    <name evidence="2" type="ORF">FM111_01925</name>
</gene>
<evidence type="ECO:0000313" key="3">
    <source>
        <dbReference type="Proteomes" id="UP000195766"/>
    </source>
</evidence>
<evidence type="ECO:0000256" key="1">
    <source>
        <dbReference type="SAM" id="MobiDB-lite"/>
    </source>
</evidence>
<protein>
    <submittedName>
        <fullName evidence="2">Uncharacterized protein</fullName>
    </submittedName>
</protein>